<dbReference type="PROSITE" id="PS51257">
    <property type="entry name" value="PROKAR_LIPOPROTEIN"/>
    <property type="match status" value="1"/>
</dbReference>
<proteinExistence type="predicted"/>
<evidence type="ECO:0000256" key="1">
    <source>
        <dbReference type="ARBA" id="ARBA00022737"/>
    </source>
</evidence>
<dbReference type="RefSeq" id="WP_187333238.1">
    <property type="nucleotide sequence ID" value="NZ_CP060490.1"/>
</dbReference>
<sequence length="748" mass="78783">MRKTKRISLLLALALMVSCLTPFSALAAENTFSDLNDPDTASNVEVLRMMGVLDGYADGTFRPNATLTRAQFCKMAVLMTKNGADQVGQYKNYTIFPDVKASHWASGYINMAVRGEKATEETAARPGIIAGYPDGTFRPDSIVTYGQAVTILMRLLGYADKDVGAVWPDGYLNAASTIGLTDGLKLTGSASITRGKAAQLFVNLLNTNMKDSTSTYAASIANSLVADTVLLSCSATASDGSSGALQTSDGTYKPARNSGSGLLNGRKGTVLLDASGKALTFVPVKAGSSETFNLSVAKAGYLQDSSGHRYEVTAKTVAYHNGEKTTYGEMYTYLRAGNSVTVYFNAAGTAEYVFSGSESTTDAVVVLAKGSTNGFTSLTGGSTNYKLSKNGLTITSSDLRANDVATYNAATNTIQVCDTRLTGVIENVYPNFEAPTSLTVIGHEFEVLPSAGEMLSGFKVNDSVSLLLTVDNKVAGAVANTAATRSNAIGMVTAASGTSATVQLLSGLELTGNTDTSESYNAKLLGQLVRVSSARRGTISLATLSGSGYNTLDMSTRKLGSAALADNVMVYEKAHANAPVQPIVLTQIVQSKINGSNIAFAEYDWAGRVSLLILNNVTGDTFTYGRVRMEDDSLTVSYDNGKSVSATSAYKFADGSFAGIAVNSAGSQVVAVMSLKQLDNVPNNAWKSSEYVTVDGVTYPVSEDVVCYNRTTGKFLTLSAARAFASTATLYYDRTVDEGGKIRVVEVR</sequence>
<dbReference type="PROSITE" id="PS51272">
    <property type="entry name" value="SLH"/>
    <property type="match status" value="2"/>
</dbReference>
<feature type="domain" description="SLH" evidence="4">
    <location>
        <begin position="92"/>
        <end position="166"/>
    </location>
</feature>
<dbReference type="AlphaFoldDB" id="A0A7G9B521"/>
<keyword evidence="6" id="KW-1185">Reference proteome</keyword>
<protein>
    <submittedName>
        <fullName evidence="5">S-layer homology domain-containing protein</fullName>
    </submittedName>
</protein>
<evidence type="ECO:0000259" key="4">
    <source>
        <dbReference type="PROSITE" id="PS51272"/>
    </source>
</evidence>
<name>A0A7G9B521_9FIRM</name>
<accession>A0A7G9B521</accession>
<gene>
    <name evidence="5" type="ORF">H8790_00940</name>
</gene>
<dbReference type="Pfam" id="PF00395">
    <property type="entry name" value="SLH"/>
    <property type="match status" value="2"/>
</dbReference>
<dbReference type="PANTHER" id="PTHR43308">
    <property type="entry name" value="OUTER MEMBRANE PROTEIN ALPHA-RELATED"/>
    <property type="match status" value="1"/>
</dbReference>
<evidence type="ECO:0000313" key="5">
    <source>
        <dbReference type="EMBL" id="QNL44652.1"/>
    </source>
</evidence>
<organism evidence="5 6">
    <name type="scientific">Oscillibacter hominis</name>
    <dbReference type="NCBI Taxonomy" id="2763056"/>
    <lineage>
        <taxon>Bacteria</taxon>
        <taxon>Bacillati</taxon>
        <taxon>Bacillota</taxon>
        <taxon>Clostridia</taxon>
        <taxon>Eubacteriales</taxon>
        <taxon>Oscillospiraceae</taxon>
        <taxon>Oscillibacter</taxon>
    </lineage>
</organism>
<reference evidence="5 6" key="1">
    <citation type="submission" date="2020-08" db="EMBL/GenBank/DDBJ databases">
        <authorList>
            <person name="Liu C."/>
            <person name="Sun Q."/>
        </authorList>
    </citation>
    <scope>NUCLEOTIDE SEQUENCE [LARGE SCALE GENOMIC DNA]</scope>
    <source>
        <strain evidence="5 6">NSJ-62</strain>
    </source>
</reference>
<keyword evidence="3" id="KW-0732">Signal</keyword>
<keyword evidence="1" id="KW-0677">Repeat</keyword>
<feature type="region of interest" description="Disordered" evidence="2">
    <location>
        <begin position="237"/>
        <end position="260"/>
    </location>
</feature>
<dbReference type="InterPro" id="IPR051465">
    <property type="entry name" value="Cell_Envelope_Struct_Comp"/>
</dbReference>
<feature type="compositionally biased region" description="Polar residues" evidence="2">
    <location>
        <begin position="237"/>
        <end position="250"/>
    </location>
</feature>
<dbReference type="EMBL" id="CP060490">
    <property type="protein sequence ID" value="QNL44652.1"/>
    <property type="molecule type" value="Genomic_DNA"/>
</dbReference>
<evidence type="ECO:0000256" key="3">
    <source>
        <dbReference type="SAM" id="SignalP"/>
    </source>
</evidence>
<dbReference type="InterPro" id="IPR001119">
    <property type="entry name" value="SLH_dom"/>
</dbReference>
<evidence type="ECO:0000313" key="6">
    <source>
        <dbReference type="Proteomes" id="UP000515960"/>
    </source>
</evidence>
<dbReference type="Proteomes" id="UP000515960">
    <property type="component" value="Chromosome"/>
</dbReference>
<dbReference type="KEGG" id="ohi:H8790_00940"/>
<feature type="signal peptide" evidence="3">
    <location>
        <begin position="1"/>
        <end position="27"/>
    </location>
</feature>
<feature type="domain" description="SLH" evidence="4">
    <location>
        <begin position="27"/>
        <end position="90"/>
    </location>
</feature>
<evidence type="ECO:0000256" key="2">
    <source>
        <dbReference type="SAM" id="MobiDB-lite"/>
    </source>
</evidence>
<feature type="chain" id="PRO_5028893433" evidence="3">
    <location>
        <begin position="28"/>
        <end position="748"/>
    </location>
</feature>